<feature type="domain" description="C2H2-type" evidence="12">
    <location>
        <begin position="1025"/>
        <end position="1052"/>
    </location>
</feature>
<keyword evidence="2" id="KW-0479">Metal-binding</keyword>
<accession>A0AAE1LUF9</accession>
<dbReference type="SUPFAM" id="SSF57667">
    <property type="entry name" value="beta-beta-alpha zinc fingers"/>
    <property type="match status" value="5"/>
</dbReference>
<comment type="subcellular location">
    <subcellularLocation>
        <location evidence="1">Nucleus</location>
    </subcellularLocation>
</comment>
<feature type="coiled-coil region" evidence="9">
    <location>
        <begin position="530"/>
        <end position="557"/>
    </location>
</feature>
<evidence type="ECO:0000256" key="11">
    <source>
        <dbReference type="SAM" id="Phobius"/>
    </source>
</evidence>
<dbReference type="PROSITE" id="PS00028">
    <property type="entry name" value="ZINC_FINGER_C2H2_1"/>
    <property type="match status" value="7"/>
</dbReference>
<sequence length="1688" mass="186481">MQDLKNILFTMEGPVINEQKKEMCGKDGSSWESEASRSIFRGGDCCFNSCVYTTDHYHCQGCGIGTAEVSQALAHIRTSPACRKDSLVHYSASSVGLATDPTNSLYNAIYTGFTAQNSYPGSSFTGFSQMDSFQWHPTMSDKVAICSTQLSPCCSSNGGSYIPVESQLCSPISDLYSKVTAPIRDLVSLPAKSSGSAMESQAWFAAYNPQQIQKTSLKFSDQNPPQISFILLDPSDQKHQELGETNSNNTIIPANFCSKPDISVKDINKESYCAYTSQALPALLSEDALFSLQLQDDSLKQADLQQQSVSQILLSDVNLQGKNIPPVESMPSTSRVETHFTQEHFGHYMSSCSAFSSQLQNENNLENQPSSAASDSDESDIIVEDTGDDLGSQMTESEIFIEDIKCSLLQGVVNEEENSPLRNPEVLQNKSIGDHRRQDSKSCGIMEEPKMQSESGIKGCMSTYHTLLKCVVCEKSVSDGNPGSVLVQMNNQMPLTTSSHTPVLTKLNEVVAIEVTDFLDVNGKFMCQSCFKLVDTVDSLESKLESLKQDIAALIKSGSKPLILRHSPCAKLAVDLLGPDNSVMNISPKVKVPSNSDTVHELLQDSIIENSTAEKPVISEHGLRDNVEQREYLLLSGRALSLANSIDKVSLSLGQHHQVELVVPEEQCGTQPSLHLASCAVPKITDLPTSHYQMNSVDSVSKEREAVNSHVGNYIGSHSNQQETALACSEENKQIYELSQCEKTSIKLQKISGLEEHNLGEVRAPHSSECTMENCHEILRLEQKLQENPPKSTNTFEKYTCNLCSETFSSNNLLENHKAKFTKTDPSLCEVCGQLFHSQVQLEKHLFQIHYIYRKHCEFCGMKIHHPCMYEVHMRNHPEGSGNVSQPDGHIFSLDITTLPNSSGFIEKNVVNCESCEQTFPSLSHLEKHIKSKHTPKKTLSKCDQCDRTYSKPSDLQAHRRSHSNEKNFECKVCKRRYKSLGNLNHHAKTHCVKKPYTCEICSQGFIRKDFFETHINSHKDNKPYKCEKCDKGFLSKSYLQVHLKWHLDKIKKVTCPICHKTYSQRLNVHMRSHTGERPHPCQKCPKRFITGSALRKHFKRIHKENLAEDGCSVSEDSDSDDGKPRRRGTEREALSGSGAAPDRRVVVGQGQVGTLKSRHDMHLVVGDGRASQLFARDGGVGESTAILASTWRLSFACARRTAPHHQSKKRPNRPTTRTMSPPGVRRHRRRDSEDGDLDRRHPFENVPRFRSPSRPQRSADVDDFRRLGLAVATSCMIQSVLWAGMTTAAILVYRDIVPVPEIPPPDTGSWEDFETILTYSYFKEGAILPAAAMPEQGLVTPLTMYRMMSSAFLISVFWFICSAVLFAKLRSGGPRSWVLSIRVWAFSTSVVTIMDVVLGSAMIRDLVVLSEKESSAGADKALVSKLSHCAAVVLVVALRAGLLLFANVGLMIALLYLLSNRLNPPTRLASAPPGGESPSATKREGPIDAFLFSSSSFRSNDGQSGIRNPAFVPDDRIAPAGGPPHSLTNWTSFKPPPEGPRQPQPQPGPDGPRSSNPKRLRRITSKELEDMAHLSWMEEPQRHVDVELRRPLGWPGPGPGTPPPADARHAVFEPEVPELPDGHTGRGPDFGFSYLHGPGHILPRARINPEAAAAAARPPPGPGAPNIPPPDYSPRAPGRRAREQAGT</sequence>
<feature type="region of interest" description="Disordered" evidence="10">
    <location>
        <begin position="1497"/>
        <end position="1559"/>
    </location>
</feature>
<feature type="compositionally biased region" description="Polar residues" evidence="10">
    <location>
        <begin position="1497"/>
        <end position="1507"/>
    </location>
</feature>
<dbReference type="FunFam" id="3.30.160.60:FF:000446">
    <property type="entry name" value="Zinc finger protein"/>
    <property type="match status" value="1"/>
</dbReference>
<evidence type="ECO:0000256" key="4">
    <source>
        <dbReference type="ARBA" id="ARBA00022771"/>
    </source>
</evidence>
<dbReference type="Pfam" id="PF00096">
    <property type="entry name" value="zf-C2H2"/>
    <property type="match status" value="4"/>
</dbReference>
<keyword evidence="9" id="KW-0175">Coiled coil</keyword>
<feature type="compositionally biased region" description="Pro residues" evidence="10">
    <location>
        <begin position="1535"/>
        <end position="1551"/>
    </location>
</feature>
<feature type="compositionally biased region" description="Pro residues" evidence="10">
    <location>
        <begin position="1658"/>
        <end position="1673"/>
    </location>
</feature>
<evidence type="ECO:0000256" key="10">
    <source>
        <dbReference type="SAM" id="MobiDB-lite"/>
    </source>
</evidence>
<evidence type="ECO:0000256" key="6">
    <source>
        <dbReference type="ARBA" id="ARBA00023125"/>
    </source>
</evidence>
<feature type="domain" description="C2H2-type" evidence="12">
    <location>
        <begin position="799"/>
        <end position="826"/>
    </location>
</feature>
<protein>
    <submittedName>
        <fullName evidence="13">Zinc finger imprinted 3</fullName>
    </submittedName>
</protein>
<keyword evidence="11" id="KW-0472">Membrane</keyword>
<keyword evidence="7" id="KW-0539">Nucleus</keyword>
<evidence type="ECO:0000256" key="2">
    <source>
        <dbReference type="ARBA" id="ARBA00022723"/>
    </source>
</evidence>
<keyword evidence="6" id="KW-0238">DNA-binding</keyword>
<dbReference type="Proteomes" id="UP001219518">
    <property type="component" value="Unassembled WGS sequence"/>
</dbReference>
<evidence type="ECO:0000256" key="1">
    <source>
        <dbReference type="ARBA" id="ARBA00004123"/>
    </source>
</evidence>
<evidence type="ECO:0000256" key="3">
    <source>
        <dbReference type="ARBA" id="ARBA00022737"/>
    </source>
</evidence>
<dbReference type="EMBL" id="JAHWGI010001434">
    <property type="protein sequence ID" value="KAK3932180.1"/>
    <property type="molecule type" value="Genomic_DNA"/>
</dbReference>
<feature type="region of interest" description="Disordered" evidence="10">
    <location>
        <begin position="359"/>
        <end position="389"/>
    </location>
</feature>
<evidence type="ECO:0000256" key="7">
    <source>
        <dbReference type="ARBA" id="ARBA00023242"/>
    </source>
</evidence>
<feature type="region of interest" description="Disordered" evidence="10">
    <location>
        <begin position="1590"/>
        <end position="1609"/>
    </location>
</feature>
<dbReference type="PANTHER" id="PTHR16515:SF49">
    <property type="entry name" value="GASTRULA ZINC FINGER PROTEIN XLCGF49.1-LIKE-RELATED"/>
    <property type="match status" value="1"/>
</dbReference>
<feature type="compositionally biased region" description="Pro residues" evidence="10">
    <location>
        <begin position="1595"/>
        <end position="1606"/>
    </location>
</feature>
<feature type="transmembrane region" description="Helical" evidence="11">
    <location>
        <begin position="1345"/>
        <end position="1368"/>
    </location>
</feature>
<feature type="domain" description="C2H2-type" evidence="12">
    <location>
        <begin position="969"/>
        <end position="996"/>
    </location>
</feature>
<feature type="region of interest" description="Disordered" evidence="10">
    <location>
        <begin position="1200"/>
        <end position="1260"/>
    </location>
</feature>
<feature type="domain" description="C2H2-type" evidence="12">
    <location>
        <begin position="941"/>
        <end position="968"/>
    </location>
</feature>
<feature type="transmembrane region" description="Helical" evidence="11">
    <location>
        <begin position="1431"/>
        <end position="1459"/>
    </location>
</feature>
<comment type="caution">
    <text evidence="13">The sequence shown here is derived from an EMBL/GenBank/DDBJ whole genome shotgun (WGS) entry which is preliminary data.</text>
</comment>
<gene>
    <name evidence="13" type="ORF">KUF71_011508</name>
</gene>
<keyword evidence="11" id="KW-0812">Transmembrane</keyword>
<feature type="region of interest" description="Disordered" evidence="10">
    <location>
        <begin position="1110"/>
        <end position="1147"/>
    </location>
</feature>
<reference evidence="13" key="1">
    <citation type="submission" date="2021-07" db="EMBL/GenBank/DDBJ databases">
        <authorList>
            <person name="Catto M.A."/>
            <person name="Jacobson A."/>
            <person name="Kennedy G."/>
            <person name="Labadie P."/>
            <person name="Hunt B.G."/>
            <person name="Srinivasan R."/>
        </authorList>
    </citation>
    <scope>NUCLEOTIDE SEQUENCE</scope>
    <source>
        <strain evidence="13">PL_HMW_Pooled</strain>
        <tissue evidence="13">Head</tissue>
    </source>
</reference>
<feature type="compositionally biased region" description="Basic and acidic residues" evidence="10">
    <location>
        <begin position="1121"/>
        <end position="1134"/>
    </location>
</feature>
<evidence type="ECO:0000256" key="5">
    <source>
        <dbReference type="ARBA" id="ARBA00022833"/>
    </source>
</evidence>
<evidence type="ECO:0000256" key="8">
    <source>
        <dbReference type="PROSITE-ProRule" id="PRU00042"/>
    </source>
</evidence>
<dbReference type="PROSITE" id="PS50157">
    <property type="entry name" value="ZINC_FINGER_C2H2_2"/>
    <property type="match status" value="9"/>
</dbReference>
<feature type="compositionally biased region" description="Basic residues" evidence="10">
    <location>
        <begin position="1202"/>
        <end position="1213"/>
    </location>
</feature>
<keyword evidence="14" id="KW-1185">Reference proteome</keyword>
<dbReference type="PANTHER" id="PTHR16515">
    <property type="entry name" value="PR DOMAIN ZINC FINGER PROTEIN"/>
    <property type="match status" value="1"/>
</dbReference>
<name>A0AAE1LUF9_9NEOP</name>
<feature type="domain" description="C2H2-type" evidence="12">
    <location>
        <begin position="827"/>
        <end position="855"/>
    </location>
</feature>
<organism evidence="13 14">
    <name type="scientific">Frankliniella fusca</name>
    <dbReference type="NCBI Taxonomy" id="407009"/>
    <lineage>
        <taxon>Eukaryota</taxon>
        <taxon>Metazoa</taxon>
        <taxon>Ecdysozoa</taxon>
        <taxon>Arthropoda</taxon>
        <taxon>Hexapoda</taxon>
        <taxon>Insecta</taxon>
        <taxon>Pterygota</taxon>
        <taxon>Neoptera</taxon>
        <taxon>Paraneoptera</taxon>
        <taxon>Thysanoptera</taxon>
        <taxon>Terebrantia</taxon>
        <taxon>Thripoidea</taxon>
        <taxon>Thripidae</taxon>
        <taxon>Frankliniella</taxon>
    </lineage>
</organism>
<evidence type="ECO:0000259" key="12">
    <source>
        <dbReference type="PROSITE" id="PS50157"/>
    </source>
</evidence>
<keyword evidence="4 8" id="KW-0863">Zinc-finger</keyword>
<evidence type="ECO:0000256" key="9">
    <source>
        <dbReference type="SAM" id="Coils"/>
    </source>
</evidence>
<evidence type="ECO:0000313" key="14">
    <source>
        <dbReference type="Proteomes" id="UP001219518"/>
    </source>
</evidence>
<dbReference type="Gene3D" id="3.30.160.60">
    <property type="entry name" value="Classic Zinc Finger"/>
    <property type="match status" value="7"/>
</dbReference>
<reference evidence="13" key="2">
    <citation type="journal article" date="2023" name="BMC Genomics">
        <title>Pest status, molecular evolution, and epigenetic factors derived from the genome assembly of Frankliniella fusca, a thysanopteran phytovirus vector.</title>
        <authorList>
            <person name="Catto M.A."/>
            <person name="Labadie P.E."/>
            <person name="Jacobson A.L."/>
            <person name="Kennedy G.G."/>
            <person name="Srinivasan R."/>
            <person name="Hunt B.G."/>
        </authorList>
    </citation>
    <scope>NUCLEOTIDE SEQUENCE</scope>
    <source>
        <strain evidence="13">PL_HMW_Pooled</strain>
    </source>
</reference>
<feature type="domain" description="C2H2-type" evidence="12">
    <location>
        <begin position="1080"/>
        <end position="1108"/>
    </location>
</feature>
<keyword evidence="3" id="KW-0677">Repeat</keyword>
<dbReference type="GO" id="GO:0003677">
    <property type="term" value="F:DNA binding"/>
    <property type="evidence" value="ECO:0007669"/>
    <property type="project" value="UniProtKB-KW"/>
</dbReference>
<feature type="compositionally biased region" description="Low complexity" evidence="10">
    <location>
        <begin position="359"/>
        <end position="374"/>
    </location>
</feature>
<feature type="domain" description="C2H2-type" evidence="12">
    <location>
        <begin position="997"/>
        <end position="1024"/>
    </location>
</feature>
<feature type="transmembrane region" description="Helical" evidence="11">
    <location>
        <begin position="1380"/>
        <end position="1404"/>
    </location>
</feature>
<feature type="domain" description="C2H2-type" evidence="12">
    <location>
        <begin position="1054"/>
        <end position="1079"/>
    </location>
</feature>
<dbReference type="InterPro" id="IPR013087">
    <property type="entry name" value="Znf_C2H2_type"/>
</dbReference>
<feature type="domain" description="C2H2-type" evidence="12">
    <location>
        <begin position="911"/>
        <end position="939"/>
    </location>
</feature>
<proteinExistence type="predicted"/>
<dbReference type="SMART" id="SM00355">
    <property type="entry name" value="ZnF_C2H2"/>
    <property type="match status" value="10"/>
</dbReference>
<keyword evidence="5" id="KW-0862">Zinc</keyword>
<dbReference type="InterPro" id="IPR036236">
    <property type="entry name" value="Znf_C2H2_sf"/>
</dbReference>
<keyword evidence="11" id="KW-1133">Transmembrane helix</keyword>
<feature type="region of interest" description="Disordered" evidence="10">
    <location>
        <begin position="1647"/>
        <end position="1688"/>
    </location>
</feature>
<feature type="compositionally biased region" description="Low complexity" evidence="10">
    <location>
        <begin position="1647"/>
        <end position="1657"/>
    </location>
</feature>
<dbReference type="GO" id="GO:0008270">
    <property type="term" value="F:zinc ion binding"/>
    <property type="evidence" value="ECO:0007669"/>
    <property type="project" value="UniProtKB-KW"/>
</dbReference>
<dbReference type="InterPro" id="IPR050331">
    <property type="entry name" value="Zinc_finger"/>
</dbReference>
<dbReference type="GO" id="GO:0005634">
    <property type="term" value="C:nucleus"/>
    <property type="evidence" value="ECO:0007669"/>
    <property type="project" value="UniProtKB-SubCell"/>
</dbReference>
<dbReference type="GO" id="GO:0010468">
    <property type="term" value="P:regulation of gene expression"/>
    <property type="evidence" value="ECO:0007669"/>
    <property type="project" value="TreeGrafter"/>
</dbReference>
<feature type="compositionally biased region" description="Acidic residues" evidence="10">
    <location>
        <begin position="375"/>
        <end position="388"/>
    </location>
</feature>
<dbReference type="FunFam" id="3.30.160.60:FF:000624">
    <property type="entry name" value="zinc finger protein 697"/>
    <property type="match status" value="1"/>
</dbReference>
<evidence type="ECO:0000313" key="13">
    <source>
        <dbReference type="EMBL" id="KAK3932180.1"/>
    </source>
</evidence>